<gene>
    <name evidence="1" type="ORF">LEA_13702</name>
</gene>
<accession>K1STK0</accession>
<reference evidence="1" key="1">
    <citation type="journal article" date="2013" name="Environ. Microbiol.">
        <title>Microbiota from the distal guts of lean and obese adolescents exhibit partial functional redundancy besides clear differences in community structure.</title>
        <authorList>
            <person name="Ferrer M."/>
            <person name="Ruiz A."/>
            <person name="Lanza F."/>
            <person name="Haange S.B."/>
            <person name="Oberbach A."/>
            <person name="Till H."/>
            <person name="Bargiela R."/>
            <person name="Campoy C."/>
            <person name="Segura M.T."/>
            <person name="Richter M."/>
            <person name="von Bergen M."/>
            <person name="Seifert J."/>
            <person name="Suarez A."/>
        </authorList>
    </citation>
    <scope>NUCLEOTIDE SEQUENCE</scope>
</reference>
<dbReference type="AlphaFoldDB" id="K1STK0"/>
<evidence type="ECO:0000313" key="1">
    <source>
        <dbReference type="EMBL" id="EKC58784.1"/>
    </source>
</evidence>
<protein>
    <submittedName>
        <fullName evidence="1">Uncharacterized protein</fullName>
    </submittedName>
</protein>
<sequence length="66" mass="7549">MFALGSGRYLEAEKSRQAYLGELQDGMYVTVQGQLAGKQIQKNRYVYELTSCMFRTDSSNFLQTEP</sequence>
<comment type="caution">
    <text evidence="1">The sequence shown here is derived from an EMBL/GenBank/DDBJ whole genome shotgun (WGS) entry which is preliminary data.</text>
</comment>
<feature type="non-terminal residue" evidence="1">
    <location>
        <position position="66"/>
    </location>
</feature>
<proteinExistence type="predicted"/>
<organism evidence="1">
    <name type="scientific">human gut metagenome</name>
    <dbReference type="NCBI Taxonomy" id="408170"/>
    <lineage>
        <taxon>unclassified sequences</taxon>
        <taxon>metagenomes</taxon>
        <taxon>organismal metagenomes</taxon>
    </lineage>
</organism>
<dbReference type="EMBL" id="AJWY01009300">
    <property type="protein sequence ID" value="EKC58784.1"/>
    <property type="molecule type" value="Genomic_DNA"/>
</dbReference>
<name>K1STK0_9ZZZZ</name>